<dbReference type="SMART" id="SM01294">
    <property type="entry name" value="PKS_PP_betabranch"/>
    <property type="match status" value="1"/>
</dbReference>
<evidence type="ECO:0000259" key="3">
    <source>
        <dbReference type="PROSITE" id="PS50075"/>
    </source>
</evidence>
<evidence type="ECO:0000313" key="4">
    <source>
        <dbReference type="EMBL" id="EEF58137.1"/>
    </source>
</evidence>
<proteinExistence type="predicted"/>
<feature type="domain" description="Carrier" evidence="3">
    <location>
        <begin position="553"/>
        <end position="628"/>
    </location>
</feature>
<dbReference type="InterPro" id="IPR020845">
    <property type="entry name" value="AMP-binding_CS"/>
</dbReference>
<keyword evidence="2" id="KW-0597">Phosphoprotein</keyword>
<dbReference type="InterPro" id="IPR000873">
    <property type="entry name" value="AMP-dep_synth/lig_dom"/>
</dbReference>
<dbReference type="NCBIfam" id="TIGR01733">
    <property type="entry name" value="AA-adenyl-dom"/>
    <property type="match status" value="1"/>
</dbReference>
<dbReference type="Gene3D" id="1.10.1200.10">
    <property type="entry name" value="ACP-like"/>
    <property type="match status" value="1"/>
</dbReference>
<dbReference type="GO" id="GO:0043041">
    <property type="term" value="P:amino acid activation for nonribosomal peptide biosynthetic process"/>
    <property type="evidence" value="ECO:0007669"/>
    <property type="project" value="TreeGrafter"/>
</dbReference>
<protein>
    <submittedName>
        <fullName evidence="4">Amino acid adenylation domain protein</fullName>
    </submittedName>
</protein>
<evidence type="ECO:0000256" key="1">
    <source>
        <dbReference type="ARBA" id="ARBA00022450"/>
    </source>
</evidence>
<dbReference type="PROSITE" id="PS00455">
    <property type="entry name" value="AMP_BINDING"/>
    <property type="match status" value="1"/>
</dbReference>
<dbReference type="Gene3D" id="3.40.50.300">
    <property type="entry name" value="P-loop containing nucleotide triphosphate hydrolases"/>
    <property type="match status" value="1"/>
</dbReference>
<dbReference type="Pfam" id="PF00501">
    <property type="entry name" value="AMP-binding"/>
    <property type="match status" value="1"/>
</dbReference>
<dbReference type="GO" id="GO:0031177">
    <property type="term" value="F:phosphopantetheine binding"/>
    <property type="evidence" value="ECO:0007669"/>
    <property type="project" value="InterPro"/>
</dbReference>
<dbReference type="OrthoDB" id="473401at2"/>
<dbReference type="InterPro" id="IPR009081">
    <property type="entry name" value="PP-bd_ACP"/>
</dbReference>
<dbReference type="Gene3D" id="3.30.300.30">
    <property type="match status" value="1"/>
</dbReference>
<evidence type="ECO:0000256" key="2">
    <source>
        <dbReference type="ARBA" id="ARBA00022553"/>
    </source>
</evidence>
<dbReference type="InterPro" id="IPR036736">
    <property type="entry name" value="ACP-like_sf"/>
</dbReference>
<dbReference type="FunFam" id="3.40.50.12780:FF:000012">
    <property type="entry name" value="Non-ribosomal peptide synthetase"/>
    <property type="match status" value="1"/>
</dbReference>
<dbReference type="Pfam" id="PF13193">
    <property type="entry name" value="AMP-binding_C"/>
    <property type="match status" value="1"/>
</dbReference>
<dbReference type="InterPro" id="IPR025110">
    <property type="entry name" value="AMP-bd_C"/>
</dbReference>
<dbReference type="GO" id="GO:0005737">
    <property type="term" value="C:cytoplasm"/>
    <property type="evidence" value="ECO:0007669"/>
    <property type="project" value="TreeGrafter"/>
</dbReference>
<dbReference type="FunFam" id="2.30.38.10:FF:000001">
    <property type="entry name" value="Non-ribosomal peptide synthetase PvdI"/>
    <property type="match status" value="1"/>
</dbReference>
<dbReference type="InterPro" id="IPR020806">
    <property type="entry name" value="PKS_PP-bd"/>
</dbReference>
<dbReference type="CDD" id="cd12115">
    <property type="entry name" value="A_NRPS_Sfm_like"/>
    <property type="match status" value="1"/>
</dbReference>
<dbReference type="SMART" id="SM00823">
    <property type="entry name" value="PKS_PP"/>
    <property type="match status" value="1"/>
</dbReference>
<dbReference type="Pfam" id="PF13469">
    <property type="entry name" value="Sulfotransfer_3"/>
    <property type="match status" value="1"/>
</dbReference>
<reference evidence="4 5" key="1">
    <citation type="journal article" date="2011" name="J. Bacteriol.">
        <title>Genome sequence of 'Pedosphaera parvula' Ellin514, an aerobic Verrucomicrobial isolate from pasture soil.</title>
        <authorList>
            <person name="Kant R."/>
            <person name="van Passel M.W."/>
            <person name="Sangwan P."/>
            <person name="Palva A."/>
            <person name="Lucas S."/>
            <person name="Copeland A."/>
            <person name="Lapidus A."/>
            <person name="Glavina Del Rio T."/>
            <person name="Dalin E."/>
            <person name="Tice H."/>
            <person name="Bruce D."/>
            <person name="Goodwin L."/>
            <person name="Pitluck S."/>
            <person name="Chertkov O."/>
            <person name="Larimer F.W."/>
            <person name="Land M.L."/>
            <person name="Hauser L."/>
            <person name="Brettin T.S."/>
            <person name="Detter J.C."/>
            <person name="Han S."/>
            <person name="de Vos W.M."/>
            <person name="Janssen P.H."/>
            <person name="Smidt H."/>
        </authorList>
    </citation>
    <scope>NUCLEOTIDE SEQUENCE [LARGE SCALE GENOMIC DNA]</scope>
    <source>
        <strain evidence="4 5">Ellin514</strain>
    </source>
</reference>
<dbReference type="EMBL" id="ABOX02000049">
    <property type="protein sequence ID" value="EEF58137.1"/>
    <property type="molecule type" value="Genomic_DNA"/>
</dbReference>
<dbReference type="InterPro" id="IPR027417">
    <property type="entry name" value="P-loop_NTPase"/>
</dbReference>
<dbReference type="Gene3D" id="3.40.50.980">
    <property type="match status" value="2"/>
</dbReference>
<dbReference type="InterPro" id="IPR010071">
    <property type="entry name" value="AA_adenyl_dom"/>
</dbReference>
<dbReference type="AlphaFoldDB" id="B9XPV6"/>
<dbReference type="PANTHER" id="PTHR45527:SF1">
    <property type="entry name" value="FATTY ACID SYNTHASE"/>
    <property type="match status" value="1"/>
</dbReference>
<dbReference type="SUPFAM" id="SSF56801">
    <property type="entry name" value="Acetyl-CoA synthetase-like"/>
    <property type="match status" value="1"/>
</dbReference>
<dbReference type="FunFam" id="3.40.50.980:FF:000001">
    <property type="entry name" value="Non-ribosomal peptide synthetase"/>
    <property type="match status" value="1"/>
</dbReference>
<dbReference type="GO" id="GO:0044550">
    <property type="term" value="P:secondary metabolite biosynthetic process"/>
    <property type="evidence" value="ECO:0007669"/>
    <property type="project" value="UniProtKB-ARBA"/>
</dbReference>
<dbReference type="FunFam" id="3.30.300.30:FF:000010">
    <property type="entry name" value="Enterobactin synthetase component F"/>
    <property type="match status" value="1"/>
</dbReference>
<dbReference type="SUPFAM" id="SSF47336">
    <property type="entry name" value="ACP-like"/>
    <property type="match status" value="1"/>
</dbReference>
<keyword evidence="1" id="KW-0596">Phosphopantetheine</keyword>
<accession>B9XPV6</accession>
<name>B9XPV6_PEDPL</name>
<dbReference type="Proteomes" id="UP000003688">
    <property type="component" value="Unassembled WGS sequence"/>
</dbReference>
<dbReference type="Pfam" id="PF00550">
    <property type="entry name" value="PP-binding"/>
    <property type="match status" value="1"/>
</dbReference>
<evidence type="ECO:0000313" key="5">
    <source>
        <dbReference type="Proteomes" id="UP000003688"/>
    </source>
</evidence>
<dbReference type="PROSITE" id="PS50075">
    <property type="entry name" value="CARRIER"/>
    <property type="match status" value="1"/>
</dbReference>
<keyword evidence="5" id="KW-1185">Reference proteome</keyword>
<dbReference type="RefSeq" id="WP_007417842.1">
    <property type="nucleotide sequence ID" value="NZ_ABOX02000049.1"/>
</dbReference>
<dbReference type="Gene3D" id="2.30.38.10">
    <property type="entry name" value="Luciferase, Domain 3"/>
    <property type="match status" value="1"/>
</dbReference>
<dbReference type="PANTHER" id="PTHR45527">
    <property type="entry name" value="NONRIBOSOMAL PEPTIDE SYNTHETASE"/>
    <property type="match status" value="1"/>
</dbReference>
<organism evidence="4 5">
    <name type="scientific">Pedosphaera parvula (strain Ellin514)</name>
    <dbReference type="NCBI Taxonomy" id="320771"/>
    <lineage>
        <taxon>Bacteria</taxon>
        <taxon>Pseudomonadati</taxon>
        <taxon>Verrucomicrobiota</taxon>
        <taxon>Pedosphaerae</taxon>
        <taxon>Pedosphaerales</taxon>
        <taxon>Pedosphaeraceae</taxon>
        <taxon>Pedosphaera</taxon>
    </lineage>
</organism>
<dbReference type="InterPro" id="IPR045851">
    <property type="entry name" value="AMP-bd_C_sf"/>
</dbReference>
<comment type="caution">
    <text evidence="4">The sequence shown here is derived from an EMBL/GenBank/DDBJ whole genome shotgun (WGS) entry which is preliminary data.</text>
</comment>
<gene>
    <name evidence="4" type="ORF">Cflav_PD1481</name>
</gene>
<dbReference type="STRING" id="320771.Cflav_PD1481"/>
<dbReference type="SUPFAM" id="SSF52540">
    <property type="entry name" value="P-loop containing nucleoside triphosphate hydrolases"/>
    <property type="match status" value="1"/>
</dbReference>
<sequence>MDHSLDVFPIEDLGIPADARVKLNSELSRPEDSAGLSCKGGFKLEKNSSAEAGALCIQEMFEKQAALTPEAVAVVCQCRCLTYRELNARANQVAANLRQLNVGPEVMVGICMERSWELLVGILGILKAGGAYLPLDPSYPGSRLSLMLEDAQPLVVLTQAKLCRTLPAIGTRTICLDALPTIDEVENPSLLNFPGNVAYVLYTSGSTGRPKGVLIEHRSVVNLLGWAHELYTREELAGVLASTSVCFDLSVFEFFVPLSCGGRVILAENALELPQLPAAGEVTLLNTVPSAMAELLRTRGLPASVRVVNLAGEPLSAQLVDELYRTQPCVRKVYDLYGPTEDTVYTTCALRRPGAPATIGRPLANKQVYILNEQQEPVPVGVPGELFIGGSGLARGYLHQAQLTSEKFIPHPFSADPSARLYRTGDLATYLPDGNIEFIGRVDLQVKIRGHRVELGEIESALNQHPAIRENAVVLRNEADQKRLVGYAVARSKEHPTASELRRFLQGKLPDYMVPSTFVWLSAMPLTVNGKLDRRALPAPNCLRPELDQAYVAPKTELEKFLAGIWCNLLQLDRIGINDKFFELGGDSLQGAEFIAQVEKKLGEQIYVVVLFEAPTIARFTEYLEMHYATAVSRAFGVTHDGSPRELAGGKVNASKLVLARSLIKPLPPRSSGMESRGKAPALFILAPPRSGTSLLRVMLAGNPELFTTSELHLLNFNTLGERKAFFSGKYSLWLEGLIRTVMEIKQCSPEEAAQIIEAYEFQDLSTADMYALLQDWIGGRMLVEKTPAYGLDMEILKRAESDFENALYIHLVRHPAAMVHSFEKNHLDQVYFNYEHCFTAREVGELYWLIVNQNALEFLKNIPSRRQMQMRFEDLVADPSGIMQQMCQNFGMKFHPDMIQPYKDPDKKMLDGVHRQSKSMTDAKLFDYKSIEAKVAQQSVKTDATFLSDLTRELGNRFGYNLDDRAEVAVKEKCGNAANRGHHLIGEQRRLRQAFRERLINQQEIK</sequence>